<keyword evidence="5 7" id="KW-1133">Transmembrane helix</keyword>
<dbReference type="RefSeq" id="WP_386846224.1">
    <property type="nucleotide sequence ID" value="NZ_JBHUMK010000054.1"/>
</dbReference>
<gene>
    <name evidence="8" type="ORF">ACFSR9_12340</name>
</gene>
<feature type="transmembrane region" description="Helical" evidence="7">
    <location>
        <begin position="106"/>
        <end position="125"/>
    </location>
</feature>
<proteinExistence type="inferred from homology"/>
<accession>A0ABW5P6X4</accession>
<evidence type="ECO:0000313" key="9">
    <source>
        <dbReference type="Proteomes" id="UP001597475"/>
    </source>
</evidence>
<comment type="subcellular location">
    <subcellularLocation>
        <location evidence="1">Cell membrane</location>
        <topology evidence="1">Multi-pass membrane protein</topology>
    </subcellularLocation>
</comment>
<dbReference type="InterPro" id="IPR004254">
    <property type="entry name" value="AdipoR/HlyIII-related"/>
</dbReference>
<keyword evidence="6 7" id="KW-0472">Membrane</keyword>
<evidence type="ECO:0000256" key="1">
    <source>
        <dbReference type="ARBA" id="ARBA00004651"/>
    </source>
</evidence>
<keyword evidence="3" id="KW-1003">Cell membrane</keyword>
<feature type="transmembrane region" description="Helical" evidence="7">
    <location>
        <begin position="82"/>
        <end position="99"/>
    </location>
</feature>
<evidence type="ECO:0000256" key="6">
    <source>
        <dbReference type="ARBA" id="ARBA00023136"/>
    </source>
</evidence>
<evidence type="ECO:0000256" key="4">
    <source>
        <dbReference type="ARBA" id="ARBA00022692"/>
    </source>
</evidence>
<feature type="transmembrane region" description="Helical" evidence="7">
    <location>
        <begin position="160"/>
        <end position="178"/>
    </location>
</feature>
<keyword evidence="9" id="KW-1185">Reference proteome</keyword>
<dbReference type="NCBIfam" id="TIGR01065">
    <property type="entry name" value="hlyIII"/>
    <property type="match status" value="1"/>
</dbReference>
<keyword evidence="4 7" id="KW-0812">Transmembrane</keyword>
<feature type="transmembrane region" description="Helical" evidence="7">
    <location>
        <begin position="42"/>
        <end position="62"/>
    </location>
</feature>
<dbReference type="EMBL" id="JBHUMK010000054">
    <property type="protein sequence ID" value="MFD2610220.1"/>
    <property type="molecule type" value="Genomic_DNA"/>
</dbReference>
<dbReference type="Pfam" id="PF03006">
    <property type="entry name" value="HlyIII"/>
    <property type="match status" value="1"/>
</dbReference>
<evidence type="ECO:0000256" key="2">
    <source>
        <dbReference type="ARBA" id="ARBA00008488"/>
    </source>
</evidence>
<sequence length="218" mass="23680">MRTFLTAPREPVNAWTHWAGAAAGAALFWPLLAWARARGLPLWPFAVFGVSLTALYAASASYHTFRSGPRGAVWLRKLDHAGIFLLIAGTYTPVLALGLHGPRRVALLTLIWTLAALGTGLKLFTLNTPRVLSTALYVGMGWLALAFVPELARNLPGAALLWLAVGGAFYTLGALIYALKRPARPRWVRGGGWTFHEIWHLFVLAGSAAHALMMFKLA</sequence>
<feature type="transmembrane region" description="Helical" evidence="7">
    <location>
        <begin position="15"/>
        <end position="35"/>
    </location>
</feature>
<comment type="caution">
    <text evidence="8">The sequence shown here is derived from an EMBL/GenBank/DDBJ whole genome shotgun (WGS) entry which is preliminary data.</text>
</comment>
<feature type="transmembrane region" description="Helical" evidence="7">
    <location>
        <begin position="198"/>
        <end position="215"/>
    </location>
</feature>
<comment type="similarity">
    <text evidence="2">Belongs to the UPF0073 (Hly-III) family.</text>
</comment>
<feature type="transmembrane region" description="Helical" evidence="7">
    <location>
        <begin position="131"/>
        <end position="148"/>
    </location>
</feature>
<dbReference type="Proteomes" id="UP001597475">
    <property type="component" value="Unassembled WGS sequence"/>
</dbReference>
<evidence type="ECO:0000313" key="8">
    <source>
        <dbReference type="EMBL" id="MFD2610220.1"/>
    </source>
</evidence>
<dbReference type="InterPro" id="IPR005744">
    <property type="entry name" value="Hy-lIII"/>
</dbReference>
<evidence type="ECO:0000256" key="5">
    <source>
        <dbReference type="ARBA" id="ARBA00022989"/>
    </source>
</evidence>
<protein>
    <submittedName>
        <fullName evidence="8">Hemolysin III family protein</fullName>
    </submittedName>
</protein>
<dbReference type="PANTHER" id="PTHR20855">
    <property type="entry name" value="ADIPOR/PROGESTIN RECEPTOR-RELATED"/>
    <property type="match status" value="1"/>
</dbReference>
<evidence type="ECO:0000256" key="7">
    <source>
        <dbReference type="SAM" id="Phobius"/>
    </source>
</evidence>
<reference evidence="9" key="1">
    <citation type="journal article" date="2019" name="Int. J. Syst. Evol. Microbiol.">
        <title>The Global Catalogue of Microorganisms (GCM) 10K type strain sequencing project: providing services to taxonomists for standard genome sequencing and annotation.</title>
        <authorList>
            <consortium name="The Broad Institute Genomics Platform"/>
            <consortium name="The Broad Institute Genome Sequencing Center for Infectious Disease"/>
            <person name="Wu L."/>
            <person name="Ma J."/>
        </authorList>
    </citation>
    <scope>NUCLEOTIDE SEQUENCE [LARGE SCALE GENOMIC DNA]</scope>
    <source>
        <strain evidence="9">KCTC 33842</strain>
    </source>
</reference>
<dbReference type="PANTHER" id="PTHR20855:SF3">
    <property type="entry name" value="LD03007P"/>
    <property type="match status" value="1"/>
</dbReference>
<organism evidence="8 9">
    <name type="scientific">Deinococcus taklimakanensis</name>
    <dbReference type="NCBI Taxonomy" id="536443"/>
    <lineage>
        <taxon>Bacteria</taxon>
        <taxon>Thermotogati</taxon>
        <taxon>Deinococcota</taxon>
        <taxon>Deinococci</taxon>
        <taxon>Deinococcales</taxon>
        <taxon>Deinococcaceae</taxon>
        <taxon>Deinococcus</taxon>
    </lineage>
</organism>
<evidence type="ECO:0000256" key="3">
    <source>
        <dbReference type="ARBA" id="ARBA00022475"/>
    </source>
</evidence>
<name>A0ABW5P6X4_9DEIO</name>